<organism evidence="3 4">
    <name type="scientific">Neobacillus notoginsengisoli</name>
    <dbReference type="NCBI Taxonomy" id="1578198"/>
    <lineage>
        <taxon>Bacteria</taxon>
        <taxon>Bacillati</taxon>
        <taxon>Bacillota</taxon>
        <taxon>Bacilli</taxon>
        <taxon>Bacillales</taxon>
        <taxon>Bacillaceae</taxon>
        <taxon>Neobacillus</taxon>
    </lineage>
</organism>
<gene>
    <name evidence="3" type="ORF">D1B31_08845</name>
</gene>
<proteinExistence type="predicted"/>
<feature type="region of interest" description="Disordered" evidence="1">
    <location>
        <begin position="1"/>
        <end position="48"/>
    </location>
</feature>
<accession>A0A417YUR6</accession>
<feature type="transmembrane region" description="Helical" evidence="2">
    <location>
        <begin position="97"/>
        <end position="115"/>
    </location>
</feature>
<protein>
    <submittedName>
        <fullName evidence="3">DUF4190 domain-containing protein</fullName>
    </submittedName>
</protein>
<comment type="caution">
    <text evidence="3">The sequence shown here is derived from an EMBL/GenBank/DDBJ whole genome shotgun (WGS) entry which is preliminary data.</text>
</comment>
<keyword evidence="2" id="KW-0812">Transmembrane</keyword>
<evidence type="ECO:0000313" key="4">
    <source>
        <dbReference type="Proteomes" id="UP000284416"/>
    </source>
</evidence>
<dbReference type="EMBL" id="QWEG01000005">
    <property type="protein sequence ID" value="RHW41044.1"/>
    <property type="molecule type" value="Genomic_DNA"/>
</dbReference>
<keyword evidence="2" id="KW-0472">Membrane</keyword>
<evidence type="ECO:0000256" key="2">
    <source>
        <dbReference type="SAM" id="Phobius"/>
    </source>
</evidence>
<dbReference type="PANTHER" id="PTHR40040">
    <property type="entry name" value="SMALL HYDROPHOBIC PROTEIN-RELATED"/>
    <property type="match status" value="1"/>
</dbReference>
<dbReference type="PANTHER" id="PTHR40040:SF1">
    <property type="entry name" value="MEMBRANE PROTEIN"/>
    <property type="match status" value="1"/>
</dbReference>
<dbReference type="Proteomes" id="UP000284416">
    <property type="component" value="Unassembled WGS sequence"/>
</dbReference>
<evidence type="ECO:0000256" key="1">
    <source>
        <dbReference type="SAM" id="MobiDB-lite"/>
    </source>
</evidence>
<evidence type="ECO:0000313" key="3">
    <source>
        <dbReference type="EMBL" id="RHW41044.1"/>
    </source>
</evidence>
<feature type="compositionally biased region" description="Low complexity" evidence="1">
    <location>
        <begin position="30"/>
        <end position="45"/>
    </location>
</feature>
<keyword evidence="2" id="KW-1133">Transmembrane helix</keyword>
<feature type="transmembrane region" description="Helical" evidence="2">
    <location>
        <begin position="56"/>
        <end position="85"/>
    </location>
</feature>
<dbReference type="InterPro" id="IPR055338">
    <property type="entry name" value="YqfX-like"/>
</dbReference>
<sequence>MRDTTSGTAGDYRNQREETAAEFAPPVTMRQNQNRDGQGQQGDQGAMNREAGGTMLGYTALAAAILSLFFLPVLLGITGIVLGFLAMRRNASTTGGWAIGIGAVSLIIGMFITPFF</sequence>
<name>A0A417YUR6_9BACI</name>
<reference evidence="3 4" key="1">
    <citation type="journal article" date="2017" name="Int. J. Syst. Evol. Microbiol.">
        <title>Bacillus notoginsengisoli sp. nov., a novel bacterium isolated from the rhizosphere of Panax notoginseng.</title>
        <authorList>
            <person name="Zhang M.Y."/>
            <person name="Cheng J."/>
            <person name="Cai Y."/>
            <person name="Zhang T.Y."/>
            <person name="Wu Y.Y."/>
            <person name="Manikprabhu D."/>
            <person name="Li W.J."/>
            <person name="Zhang Y.X."/>
        </authorList>
    </citation>
    <scope>NUCLEOTIDE SEQUENCE [LARGE SCALE GENOMIC DNA]</scope>
    <source>
        <strain evidence="3 4">JCM 30743</strain>
    </source>
</reference>
<dbReference type="AlphaFoldDB" id="A0A417YUR6"/>
<keyword evidence="4" id="KW-1185">Reference proteome</keyword>